<dbReference type="Proteomes" id="UP000029095">
    <property type="component" value="Unassembled WGS sequence"/>
</dbReference>
<evidence type="ECO:0000313" key="1">
    <source>
        <dbReference type="EMBL" id="KFG71659.1"/>
    </source>
</evidence>
<dbReference type="HOGENOM" id="CLU_717502_0_0_11"/>
<proteinExistence type="predicted"/>
<protein>
    <submittedName>
        <fullName evidence="1">Uncharacterized protein</fullName>
    </submittedName>
</protein>
<gene>
    <name evidence="1" type="ORF">FM21_33385</name>
</gene>
<accession>A0A086MRZ1</accession>
<evidence type="ECO:0000313" key="2">
    <source>
        <dbReference type="Proteomes" id="UP000029095"/>
    </source>
</evidence>
<organism evidence="1 2">
    <name type="scientific">Streptomyces mutabilis</name>
    <dbReference type="NCBI Taxonomy" id="67332"/>
    <lineage>
        <taxon>Bacteria</taxon>
        <taxon>Bacillati</taxon>
        <taxon>Actinomycetota</taxon>
        <taxon>Actinomycetes</taxon>
        <taxon>Kitasatosporales</taxon>
        <taxon>Streptomycetaceae</taxon>
        <taxon>Streptomyces</taxon>
    </lineage>
</organism>
<dbReference type="AlphaFoldDB" id="A0A086MRZ1"/>
<reference evidence="1 2" key="1">
    <citation type="submission" date="2014-05" db="EMBL/GenBank/DDBJ databases">
        <title>Complete genome sequence of the Streptomyces mutabilis TRM45540.</title>
        <authorList>
            <person name="Luo X."/>
            <person name="Zhang L."/>
        </authorList>
    </citation>
    <scope>NUCLEOTIDE SEQUENCE [LARGE SCALE GENOMIC DNA]</scope>
    <source>
        <strain evidence="1 2">TRM45540</strain>
    </source>
</reference>
<dbReference type="RefSeq" id="WP_043385164.1">
    <property type="nucleotide sequence ID" value="NZ_KN039949.1"/>
</dbReference>
<dbReference type="EMBL" id="JNFQ01000006">
    <property type="protein sequence ID" value="KFG71659.1"/>
    <property type="molecule type" value="Genomic_DNA"/>
</dbReference>
<keyword evidence="2" id="KW-1185">Reference proteome</keyword>
<comment type="caution">
    <text evidence="1">The sequence shown here is derived from an EMBL/GenBank/DDBJ whole genome shotgun (WGS) entry which is preliminary data.</text>
</comment>
<sequence>MLLVVLPGTGRARTVAAFSLTAGLSVLTRTLSPKHVRQEGNAARNGINKRELNKLTDNLAKETKKSLERAERRHPARMSAQLDVNVSAVSGGELTESSGYLARLLLLLDTRSGRGASLSQIEQEYQEDLAPLALQLEQRGLVRALRAGSGLYAIHLSDEGLVEVHRLKELQKNRAARLRHTMDAFHRWLFDTAGDREPINPVLFLDTPWSFFAGAVITESELHEALGYLSEHQLIEYIEKEPVTVAITPQGVSCALAGGSVQDHVNRQRPGATCNNFLPNAQGVIIGEQQNVTQNNTAGIDPSEFIRLAGYVGQISNTLGMPETDRVELERVAQELHAEATSPAPEPGRMRQFATQVKDMLVGAGATAAAQVGIQMAEQALGTLV</sequence>
<name>A0A086MRZ1_9ACTN</name>